<dbReference type="AlphaFoldDB" id="A0AAW1HVR6"/>
<name>A0AAW1HVR6_POPJA</name>
<feature type="region of interest" description="Disordered" evidence="1">
    <location>
        <begin position="16"/>
        <end position="61"/>
    </location>
</feature>
<evidence type="ECO:0000256" key="1">
    <source>
        <dbReference type="SAM" id="MobiDB-lite"/>
    </source>
</evidence>
<feature type="compositionally biased region" description="Basic and acidic residues" evidence="1">
    <location>
        <begin position="47"/>
        <end position="61"/>
    </location>
</feature>
<keyword evidence="3" id="KW-1185">Reference proteome</keyword>
<reference evidence="2 3" key="1">
    <citation type="journal article" date="2024" name="BMC Genomics">
        <title>De novo assembly and annotation of Popillia japonica's genome with initial clues to its potential as an invasive pest.</title>
        <authorList>
            <person name="Cucini C."/>
            <person name="Boschi S."/>
            <person name="Funari R."/>
            <person name="Cardaioli E."/>
            <person name="Iannotti N."/>
            <person name="Marturano G."/>
            <person name="Paoli F."/>
            <person name="Bruttini M."/>
            <person name="Carapelli A."/>
            <person name="Frati F."/>
            <person name="Nardi F."/>
        </authorList>
    </citation>
    <scope>NUCLEOTIDE SEQUENCE [LARGE SCALE GENOMIC DNA]</scope>
    <source>
        <strain evidence="2">DMR45628</strain>
    </source>
</reference>
<dbReference type="EMBL" id="JASPKY010000898">
    <property type="protein sequence ID" value="KAK9680437.1"/>
    <property type="molecule type" value="Genomic_DNA"/>
</dbReference>
<dbReference type="Proteomes" id="UP001458880">
    <property type="component" value="Unassembled WGS sequence"/>
</dbReference>
<accession>A0AAW1HVR6</accession>
<gene>
    <name evidence="2" type="ORF">QE152_g39093</name>
</gene>
<evidence type="ECO:0000313" key="3">
    <source>
        <dbReference type="Proteomes" id="UP001458880"/>
    </source>
</evidence>
<comment type="caution">
    <text evidence="2">The sequence shown here is derived from an EMBL/GenBank/DDBJ whole genome shotgun (WGS) entry which is preliminary data.</text>
</comment>
<sequence>MNDNRKLSKQIAELKSVVQTQKTTRESSPDTVDGAANQNKRPNIKSNVKEDRKNDMYKKDQNRTIEKSLNSVAAPKKGAKENIDISPNKQSLNHVATNIIDEQTQDDFRTVVRRHKRKSNLSVTHGTATDTTLRGAIPYAHLHAYGLDPITTTRDIITHLNSKGITNPKVQKVKSKHPDEYASYKISVPSNLLNETSG</sequence>
<evidence type="ECO:0000313" key="2">
    <source>
        <dbReference type="EMBL" id="KAK9680437.1"/>
    </source>
</evidence>
<organism evidence="2 3">
    <name type="scientific">Popillia japonica</name>
    <name type="common">Japanese beetle</name>
    <dbReference type="NCBI Taxonomy" id="7064"/>
    <lineage>
        <taxon>Eukaryota</taxon>
        <taxon>Metazoa</taxon>
        <taxon>Ecdysozoa</taxon>
        <taxon>Arthropoda</taxon>
        <taxon>Hexapoda</taxon>
        <taxon>Insecta</taxon>
        <taxon>Pterygota</taxon>
        <taxon>Neoptera</taxon>
        <taxon>Endopterygota</taxon>
        <taxon>Coleoptera</taxon>
        <taxon>Polyphaga</taxon>
        <taxon>Scarabaeiformia</taxon>
        <taxon>Scarabaeidae</taxon>
        <taxon>Rutelinae</taxon>
        <taxon>Popillia</taxon>
    </lineage>
</organism>
<protein>
    <submittedName>
        <fullName evidence="2">Uncharacterized protein</fullName>
    </submittedName>
</protein>
<feature type="compositionally biased region" description="Polar residues" evidence="1">
    <location>
        <begin position="36"/>
        <end position="46"/>
    </location>
</feature>
<proteinExistence type="predicted"/>